<accession>A0AAP3YEN0</accession>
<reference evidence="1" key="1">
    <citation type="submission" date="2023-02" db="EMBL/GenBank/DDBJ databases">
        <title>Draft Whole-Genome Sequences of Bacillus Strains of Potential Probiotic for Poultry.</title>
        <authorList>
            <person name="Ma L.M."/>
            <person name="Lopez-Guerra N."/>
            <person name="Zhang G."/>
        </authorList>
    </citation>
    <scope>NUCLEOTIDE SEQUENCE</scope>
    <source>
        <strain evidence="1">OSU1013-24</strain>
    </source>
</reference>
<dbReference type="Proteomes" id="UP001222377">
    <property type="component" value="Unassembled WGS sequence"/>
</dbReference>
<evidence type="ECO:0000313" key="1">
    <source>
        <dbReference type="EMBL" id="MDF4193893.1"/>
    </source>
</evidence>
<organism evidence="1 2">
    <name type="scientific">Bacillus amyloliquefaciens</name>
    <name type="common">Bacillus velezensis</name>
    <dbReference type="NCBI Taxonomy" id="1390"/>
    <lineage>
        <taxon>Bacteria</taxon>
        <taxon>Bacillati</taxon>
        <taxon>Bacillota</taxon>
        <taxon>Bacilli</taxon>
        <taxon>Bacillales</taxon>
        <taxon>Bacillaceae</taxon>
        <taxon>Bacillus</taxon>
        <taxon>Bacillus amyloliquefaciens group</taxon>
    </lineage>
</organism>
<sequence length="102" mass="11458">MTPYGVNMDADEFYKKLQQNEALKKQVAAALQSHCSEIKTDLKQATDFASAQETITELYIALLSSFEGKSKEALTQRLAENANMLMDVLESRNKLLNSIEIK</sequence>
<gene>
    <name evidence="1" type="ORF">PV946_08930</name>
</gene>
<comment type="caution">
    <text evidence="1">The sequence shown here is derived from an EMBL/GenBank/DDBJ whole genome shotgun (WGS) entry which is preliminary data.</text>
</comment>
<evidence type="ECO:0000313" key="2">
    <source>
        <dbReference type="Proteomes" id="UP001222377"/>
    </source>
</evidence>
<dbReference type="AlphaFoldDB" id="A0AAP3YEN0"/>
<dbReference type="RefSeq" id="WP_224960729.1">
    <property type="nucleotide sequence ID" value="NZ_CP128501.1"/>
</dbReference>
<protein>
    <submittedName>
        <fullName evidence="1">Uncharacterized protein</fullName>
    </submittedName>
</protein>
<name>A0AAP3YEN0_BACAM</name>
<dbReference type="EMBL" id="JARKHX010000003">
    <property type="protein sequence ID" value="MDF4193893.1"/>
    <property type="molecule type" value="Genomic_DNA"/>
</dbReference>
<proteinExistence type="predicted"/>